<name>A0A8H3IPV4_9LECA</name>
<evidence type="ECO:0000256" key="1">
    <source>
        <dbReference type="SAM" id="MobiDB-lite"/>
    </source>
</evidence>
<evidence type="ECO:0000313" key="3">
    <source>
        <dbReference type="Proteomes" id="UP000664534"/>
    </source>
</evidence>
<accession>A0A8H3IPV4</accession>
<comment type="caution">
    <text evidence="2">The sequence shown here is derived from an EMBL/GenBank/DDBJ whole genome shotgun (WGS) entry which is preliminary data.</text>
</comment>
<protein>
    <submittedName>
        <fullName evidence="2">Uncharacterized protein</fullName>
    </submittedName>
</protein>
<dbReference type="EMBL" id="CAJPDT010000032">
    <property type="protein sequence ID" value="CAF9923030.1"/>
    <property type="molecule type" value="Genomic_DNA"/>
</dbReference>
<sequence>MDDIPPPSRPHPYASYKDRNKPRESDNPPSFTTAPYKLVVIRVPCSNLRTDEIHEVEIPLVKVDIRKDEYKDCTDLEIQLGSIPNIRGSQYKKNFRWSHRTLIRLAARQLGAYGEEKDQDYLMYTCTDPKSKLPRNEYLEKLGQCSDVPVYGDAFIFNMVPWLDEADESRGAGARWVHMNHFAAPAVRGYGRAANVLYMLLRSLPKPKKNGEV</sequence>
<dbReference type="Proteomes" id="UP000664534">
    <property type="component" value="Unassembled WGS sequence"/>
</dbReference>
<organism evidence="2 3">
    <name type="scientific">Imshaugia aleurites</name>
    <dbReference type="NCBI Taxonomy" id="172621"/>
    <lineage>
        <taxon>Eukaryota</taxon>
        <taxon>Fungi</taxon>
        <taxon>Dikarya</taxon>
        <taxon>Ascomycota</taxon>
        <taxon>Pezizomycotina</taxon>
        <taxon>Lecanoromycetes</taxon>
        <taxon>OSLEUM clade</taxon>
        <taxon>Lecanoromycetidae</taxon>
        <taxon>Lecanorales</taxon>
        <taxon>Lecanorineae</taxon>
        <taxon>Parmeliaceae</taxon>
        <taxon>Imshaugia</taxon>
    </lineage>
</organism>
<feature type="region of interest" description="Disordered" evidence="1">
    <location>
        <begin position="1"/>
        <end position="31"/>
    </location>
</feature>
<reference evidence="2" key="1">
    <citation type="submission" date="2021-03" db="EMBL/GenBank/DDBJ databases">
        <authorList>
            <person name="Tagirdzhanova G."/>
        </authorList>
    </citation>
    <scope>NUCLEOTIDE SEQUENCE</scope>
</reference>
<dbReference type="AlphaFoldDB" id="A0A8H3IPV4"/>
<gene>
    <name evidence="2" type="ORF">IMSHALPRED_005833</name>
</gene>
<keyword evidence="3" id="KW-1185">Reference proteome</keyword>
<evidence type="ECO:0000313" key="2">
    <source>
        <dbReference type="EMBL" id="CAF9923030.1"/>
    </source>
</evidence>
<feature type="compositionally biased region" description="Pro residues" evidence="1">
    <location>
        <begin position="1"/>
        <end position="10"/>
    </location>
</feature>
<proteinExistence type="predicted"/>
<feature type="compositionally biased region" description="Basic and acidic residues" evidence="1">
    <location>
        <begin position="16"/>
        <end position="26"/>
    </location>
</feature>